<dbReference type="GO" id="GO:0032580">
    <property type="term" value="C:Golgi cisterna membrane"/>
    <property type="evidence" value="ECO:0007669"/>
    <property type="project" value="UniProtKB-SubCell"/>
</dbReference>
<evidence type="ECO:0000256" key="1">
    <source>
        <dbReference type="ARBA" id="ARBA00004323"/>
    </source>
</evidence>
<dbReference type="InterPro" id="IPR038577">
    <property type="entry name" value="GT10-like_C_sf"/>
</dbReference>
<dbReference type="Proteomes" id="UP000887574">
    <property type="component" value="Unplaced"/>
</dbReference>
<evidence type="ECO:0000256" key="2">
    <source>
        <dbReference type="ARBA" id="ARBA00004922"/>
    </source>
</evidence>
<keyword evidence="5 7" id="KW-0808">Transferase</keyword>
<dbReference type="SUPFAM" id="SSF53756">
    <property type="entry name" value="UDP-Glycosyltransferase/glycogen phosphorylase"/>
    <property type="match status" value="1"/>
</dbReference>
<dbReference type="WBParaSite" id="jg21894">
    <property type="protein sequence ID" value="jg21894"/>
    <property type="gene ID" value="jg21894"/>
</dbReference>
<evidence type="ECO:0000256" key="4">
    <source>
        <dbReference type="ARBA" id="ARBA00022676"/>
    </source>
</evidence>
<feature type="domain" description="Fucosyltransferase C-terminal" evidence="8">
    <location>
        <begin position="94"/>
        <end position="262"/>
    </location>
</feature>
<evidence type="ECO:0000256" key="5">
    <source>
        <dbReference type="ARBA" id="ARBA00022679"/>
    </source>
</evidence>
<name>A0A915DND0_9BILA</name>
<evidence type="ECO:0000313" key="9">
    <source>
        <dbReference type="Proteomes" id="UP000887574"/>
    </source>
</evidence>
<dbReference type="GO" id="GO:0000139">
    <property type="term" value="C:Golgi membrane"/>
    <property type="evidence" value="ECO:0007669"/>
    <property type="project" value="UniProtKB-SubCell"/>
</dbReference>
<dbReference type="AlphaFoldDB" id="A0A915DND0"/>
<protein>
    <recommendedName>
        <fullName evidence="7">Fucosyltransferase</fullName>
        <ecNumber evidence="7">2.4.1.-</ecNumber>
    </recommendedName>
</protein>
<evidence type="ECO:0000256" key="6">
    <source>
        <dbReference type="ARBA" id="ARBA00023034"/>
    </source>
</evidence>
<dbReference type="PANTHER" id="PTHR48438">
    <property type="entry name" value="ALPHA-(1,3)-FUCOSYLTRANSFERASE C-RELATED"/>
    <property type="match status" value="1"/>
</dbReference>
<dbReference type="InterPro" id="IPR055270">
    <property type="entry name" value="Glyco_tran_10_C"/>
</dbReference>
<keyword evidence="9" id="KW-1185">Reference proteome</keyword>
<organism evidence="9 10">
    <name type="scientific">Ditylenchus dipsaci</name>
    <dbReference type="NCBI Taxonomy" id="166011"/>
    <lineage>
        <taxon>Eukaryota</taxon>
        <taxon>Metazoa</taxon>
        <taxon>Ecdysozoa</taxon>
        <taxon>Nematoda</taxon>
        <taxon>Chromadorea</taxon>
        <taxon>Rhabditida</taxon>
        <taxon>Tylenchina</taxon>
        <taxon>Tylenchomorpha</taxon>
        <taxon>Sphaerularioidea</taxon>
        <taxon>Anguinidae</taxon>
        <taxon>Anguininae</taxon>
        <taxon>Ditylenchus</taxon>
    </lineage>
</organism>
<reference evidence="10" key="1">
    <citation type="submission" date="2022-11" db="UniProtKB">
        <authorList>
            <consortium name="WormBaseParasite"/>
        </authorList>
    </citation>
    <scope>IDENTIFICATION</scope>
</reference>
<dbReference type="PANTHER" id="PTHR48438:SF1">
    <property type="entry name" value="ALPHA-(1,3)-FUCOSYLTRANSFERASE C-RELATED"/>
    <property type="match status" value="1"/>
</dbReference>
<keyword evidence="7" id="KW-0472">Membrane</keyword>
<evidence type="ECO:0000259" key="8">
    <source>
        <dbReference type="Pfam" id="PF00852"/>
    </source>
</evidence>
<keyword evidence="7" id="KW-0812">Transmembrane</keyword>
<dbReference type="GO" id="GO:0008417">
    <property type="term" value="F:fucosyltransferase activity"/>
    <property type="evidence" value="ECO:0007669"/>
    <property type="project" value="InterPro"/>
</dbReference>
<accession>A0A915DND0</accession>
<dbReference type="Pfam" id="PF00852">
    <property type="entry name" value="Glyco_transf_10"/>
    <property type="match status" value="1"/>
</dbReference>
<proteinExistence type="inferred from homology"/>
<comment type="subcellular location">
    <subcellularLocation>
        <location evidence="1">Golgi apparatus membrane</location>
        <topology evidence="1">Single-pass type II membrane protein</topology>
    </subcellularLocation>
    <subcellularLocation>
        <location evidence="7">Golgi apparatus</location>
        <location evidence="7">Golgi stack membrane</location>
        <topology evidence="7">Single-pass type II membrane protein</topology>
    </subcellularLocation>
</comment>
<comment type="similarity">
    <text evidence="3 7">Belongs to the glycosyltransferase 10 family.</text>
</comment>
<keyword evidence="6 7" id="KW-0333">Golgi apparatus</keyword>
<keyword evidence="4 7" id="KW-0328">Glycosyltransferase</keyword>
<dbReference type="InterPro" id="IPR001503">
    <property type="entry name" value="Glyco_trans_10"/>
</dbReference>
<dbReference type="EC" id="2.4.1.-" evidence="7"/>
<evidence type="ECO:0000313" key="10">
    <source>
        <dbReference type="WBParaSite" id="jg21894"/>
    </source>
</evidence>
<comment type="pathway">
    <text evidence="2">Protein modification; protein glycosylation.</text>
</comment>
<dbReference type="Gene3D" id="3.40.50.11660">
    <property type="entry name" value="Glycosyl transferase family 10, C-terminal domain"/>
    <property type="match status" value="1"/>
</dbReference>
<evidence type="ECO:0000256" key="7">
    <source>
        <dbReference type="RuleBase" id="RU003832"/>
    </source>
</evidence>
<evidence type="ECO:0000256" key="3">
    <source>
        <dbReference type="ARBA" id="ARBA00008919"/>
    </source>
</evidence>
<sequence length="270" mass="31761">MEFIAIYESGSEAKTDEVVKPWKLKSYPAEFKLKVVKCAKENFNHTATKKFGVDHNRERDINHASIVIFHPRNLNEDDLPPRNPDQLNVLRKLKKKKKLVVQFVSNCKTPSHREDYIAELKKHLDLSEYGKCSNHFCKGKNCYEEVIDDHLFYLAFENSLCKHYVSEKFWNVKRLTVPIVLSKKPLIGLDFPNNSYIAADDFKGPKELADHLLYLQKNFDQYLKYFEWTKVYKKSGAVNPFCKLCQFAVEKKRKTIPNIVDWWKKKPNVL</sequence>